<keyword evidence="3 7" id="KW-0805">Transcription regulation</keyword>
<dbReference type="InterPro" id="IPR039605">
    <property type="entry name" value="AHL"/>
</dbReference>
<keyword evidence="4 7" id="KW-0238">DNA-binding</keyword>
<evidence type="ECO:0000256" key="1">
    <source>
        <dbReference type="ARBA" id="ARBA00003687"/>
    </source>
</evidence>
<reference evidence="10" key="1">
    <citation type="submission" date="2020-06" db="EMBL/GenBank/DDBJ databases">
        <authorList>
            <person name="Li T."/>
            <person name="Hu X."/>
            <person name="Zhang T."/>
            <person name="Song X."/>
            <person name="Zhang H."/>
            <person name="Dai N."/>
            <person name="Sheng W."/>
            <person name="Hou X."/>
            <person name="Wei L."/>
        </authorList>
    </citation>
    <scope>NUCLEOTIDE SEQUENCE</scope>
    <source>
        <strain evidence="10">G01</strain>
        <tissue evidence="10">Leaf</tissue>
    </source>
</reference>
<keyword evidence="5 7" id="KW-0804">Transcription</keyword>
<feature type="domain" description="PPC" evidence="9">
    <location>
        <begin position="115"/>
        <end position="261"/>
    </location>
</feature>
<feature type="compositionally biased region" description="Basic and acidic residues" evidence="8">
    <location>
        <begin position="272"/>
        <end position="282"/>
    </location>
</feature>
<evidence type="ECO:0000256" key="6">
    <source>
        <dbReference type="ARBA" id="ARBA00023242"/>
    </source>
</evidence>
<feature type="region of interest" description="Disordered" evidence="8">
    <location>
        <begin position="246"/>
        <end position="338"/>
    </location>
</feature>
<dbReference type="CDD" id="cd11378">
    <property type="entry name" value="DUF296"/>
    <property type="match status" value="1"/>
</dbReference>
<comment type="subcellular location">
    <subcellularLocation>
        <location evidence="2 7">Nucleus</location>
    </subcellularLocation>
</comment>
<name>A0AAW2QPG0_9LAMI</name>
<protein>
    <recommendedName>
        <fullName evidence="7">AT-hook motif nuclear-localized protein</fullName>
    </recommendedName>
</protein>
<comment type="caution">
    <text evidence="10">The sequence shown here is derived from an EMBL/GenBank/DDBJ whole genome shotgun (WGS) entry which is preliminary data.</text>
</comment>
<comment type="function">
    <text evidence="1 7">Transcription factor that specifically binds AT-rich DNA sequences related to the nuclear matrix attachment regions (MARs).</text>
</comment>
<evidence type="ECO:0000256" key="5">
    <source>
        <dbReference type="ARBA" id="ARBA00023163"/>
    </source>
</evidence>
<dbReference type="Gene3D" id="3.30.1330.80">
    <property type="entry name" value="Hypothetical protein, similar to alpha- acetolactate decarboxylase, domain 2"/>
    <property type="match status" value="1"/>
</dbReference>
<dbReference type="InterPro" id="IPR017956">
    <property type="entry name" value="AT_hook_DNA-bd_motif"/>
</dbReference>
<dbReference type="PROSITE" id="PS51742">
    <property type="entry name" value="PPC"/>
    <property type="match status" value="1"/>
</dbReference>
<evidence type="ECO:0000256" key="3">
    <source>
        <dbReference type="ARBA" id="ARBA00023015"/>
    </source>
</evidence>
<proteinExistence type="predicted"/>
<evidence type="ECO:0000259" key="9">
    <source>
        <dbReference type="PROSITE" id="PS51742"/>
    </source>
</evidence>
<dbReference type="InterPro" id="IPR000637">
    <property type="entry name" value="HMGI/Y_DNA-bd_CS"/>
</dbReference>
<dbReference type="GO" id="GO:0006355">
    <property type="term" value="P:regulation of DNA-templated transcription"/>
    <property type="evidence" value="ECO:0007669"/>
    <property type="project" value="InterPro"/>
</dbReference>
<evidence type="ECO:0000256" key="8">
    <source>
        <dbReference type="SAM" id="MobiDB-lite"/>
    </source>
</evidence>
<dbReference type="GO" id="GO:0003680">
    <property type="term" value="F:minor groove of adenine-thymine-rich DNA binding"/>
    <property type="evidence" value="ECO:0007669"/>
    <property type="project" value="UniProtKB-UniRule"/>
</dbReference>
<evidence type="ECO:0000256" key="2">
    <source>
        <dbReference type="ARBA" id="ARBA00004123"/>
    </source>
</evidence>
<evidence type="ECO:0000256" key="7">
    <source>
        <dbReference type="RuleBase" id="RU367031"/>
    </source>
</evidence>
<reference evidence="10" key="2">
    <citation type="journal article" date="2024" name="Plant">
        <title>Genomic evolution and insights into agronomic trait innovations of Sesamum species.</title>
        <authorList>
            <person name="Miao H."/>
            <person name="Wang L."/>
            <person name="Qu L."/>
            <person name="Liu H."/>
            <person name="Sun Y."/>
            <person name="Le M."/>
            <person name="Wang Q."/>
            <person name="Wei S."/>
            <person name="Zheng Y."/>
            <person name="Lin W."/>
            <person name="Duan Y."/>
            <person name="Cao H."/>
            <person name="Xiong S."/>
            <person name="Wang X."/>
            <person name="Wei L."/>
            <person name="Li C."/>
            <person name="Ma Q."/>
            <person name="Ju M."/>
            <person name="Zhao R."/>
            <person name="Li G."/>
            <person name="Mu C."/>
            <person name="Tian Q."/>
            <person name="Mei H."/>
            <person name="Zhang T."/>
            <person name="Gao T."/>
            <person name="Zhang H."/>
        </authorList>
    </citation>
    <scope>NUCLEOTIDE SEQUENCE</scope>
    <source>
        <strain evidence="10">G01</strain>
    </source>
</reference>
<accession>A0AAW2QPG0</accession>
<keyword evidence="6 7" id="KW-0539">Nucleus</keyword>
<dbReference type="PROSITE" id="PS00354">
    <property type="entry name" value="HMGI_Y"/>
    <property type="match status" value="1"/>
</dbReference>
<dbReference type="EMBL" id="JACGWK010000002">
    <property type="protein sequence ID" value="KAL0369574.1"/>
    <property type="molecule type" value="Genomic_DNA"/>
</dbReference>
<sequence>MESENAVSQHAAAAAAAETEVEVSVDDVEVVVTADEKLENEGGGDEERAVAVSVARAEEAVFPAKRKRGRPRKQQPVEAAAQQFMPVPAHSATPEKRGRGRPKGSGGINPADTAGTNFTPHTITVQAGENIVQTLWSFSQSIPDSVCVLSASGTVSIAEILMPASRGGVLKYEARSNWILIYGHFTLIHLNGSHTYDENRGGKVCLLSVQLSNADGRFYGGAVAGSLIAAGPIQLIIGTFTQKLRDQQNQRPQRFASPNPREAIAPGPSQTDQKRKTADAKGKGALVIDPPIVPDDPPATDEVAKQKGKAPAHGHAAPQPSSARAATSDDAEGAGDEE</sequence>
<gene>
    <name evidence="10" type="ORF">Sangu_0275500</name>
</gene>
<dbReference type="InterPro" id="IPR005175">
    <property type="entry name" value="PPC_dom"/>
</dbReference>
<evidence type="ECO:0000313" key="10">
    <source>
        <dbReference type="EMBL" id="KAL0369574.1"/>
    </source>
</evidence>
<feature type="compositionally biased region" description="Acidic residues" evidence="8">
    <location>
        <begin position="329"/>
        <end position="338"/>
    </location>
</feature>
<organism evidence="10">
    <name type="scientific">Sesamum angustifolium</name>
    <dbReference type="NCBI Taxonomy" id="2727405"/>
    <lineage>
        <taxon>Eukaryota</taxon>
        <taxon>Viridiplantae</taxon>
        <taxon>Streptophyta</taxon>
        <taxon>Embryophyta</taxon>
        <taxon>Tracheophyta</taxon>
        <taxon>Spermatophyta</taxon>
        <taxon>Magnoliopsida</taxon>
        <taxon>eudicotyledons</taxon>
        <taxon>Gunneridae</taxon>
        <taxon>Pentapetalae</taxon>
        <taxon>asterids</taxon>
        <taxon>lamiids</taxon>
        <taxon>Lamiales</taxon>
        <taxon>Pedaliaceae</taxon>
        <taxon>Sesamum</taxon>
    </lineage>
</organism>
<evidence type="ECO:0000256" key="4">
    <source>
        <dbReference type="ARBA" id="ARBA00023125"/>
    </source>
</evidence>
<dbReference type="AlphaFoldDB" id="A0AAW2QPG0"/>
<dbReference type="Pfam" id="PF03479">
    <property type="entry name" value="PCC"/>
    <property type="match status" value="1"/>
</dbReference>
<dbReference type="SUPFAM" id="SSF117856">
    <property type="entry name" value="AF0104/ALDC/Ptd012-like"/>
    <property type="match status" value="1"/>
</dbReference>
<dbReference type="PANTHER" id="PTHR31500:SF96">
    <property type="entry name" value="AT-HOOK MOTIF NUCLEAR-LOCALIZED PROTEIN 7"/>
    <property type="match status" value="1"/>
</dbReference>
<feature type="region of interest" description="Disordered" evidence="8">
    <location>
        <begin position="84"/>
        <end position="118"/>
    </location>
</feature>
<dbReference type="PRINTS" id="PR00929">
    <property type="entry name" value="ATHOOK"/>
</dbReference>
<feature type="region of interest" description="Disordered" evidence="8">
    <location>
        <begin position="1"/>
        <end position="25"/>
    </location>
</feature>
<dbReference type="GO" id="GO:0005634">
    <property type="term" value="C:nucleus"/>
    <property type="evidence" value="ECO:0007669"/>
    <property type="project" value="UniProtKB-SubCell"/>
</dbReference>
<dbReference type="PANTHER" id="PTHR31500">
    <property type="entry name" value="AT-HOOK MOTIF NUCLEAR-LOCALIZED PROTEIN 9"/>
    <property type="match status" value="1"/>
</dbReference>
<comment type="domain">
    <text evidence="7">The PPC domain mediates interactions between AHL proteins.</text>
</comment>